<reference evidence="2 3" key="1">
    <citation type="submission" date="2021-06" db="EMBL/GenBank/DDBJ databases">
        <authorList>
            <person name="Palmer J.M."/>
        </authorList>
    </citation>
    <scope>NUCLEOTIDE SEQUENCE [LARGE SCALE GENOMIC DNA]</scope>
    <source>
        <strain evidence="3">if_2019</strain>
        <tissue evidence="2">Muscle</tissue>
    </source>
</reference>
<feature type="coiled-coil region" evidence="1">
    <location>
        <begin position="11"/>
        <end position="38"/>
    </location>
</feature>
<keyword evidence="1" id="KW-0175">Coiled coil</keyword>
<feature type="non-terminal residue" evidence="2">
    <location>
        <position position="1"/>
    </location>
</feature>
<gene>
    <name evidence="2" type="ORF">ILYODFUR_026136</name>
</gene>
<dbReference type="EMBL" id="JAHRIQ010049613">
    <property type="protein sequence ID" value="MEQ2237741.1"/>
    <property type="molecule type" value="Genomic_DNA"/>
</dbReference>
<name>A0ABV0U0L1_9TELE</name>
<evidence type="ECO:0000313" key="2">
    <source>
        <dbReference type="EMBL" id="MEQ2237741.1"/>
    </source>
</evidence>
<sequence length="115" mass="13348">PKLVVGPATTLRRCQGVIFRAEEEMQKLQKNLDQDSHVTEEQRTRYSYYCQGLLILKLCLKPSVVENLTAKEWLERIPHGDMMVVVHHAVSKWMASFALFKSDASVRCVFFFFLL</sequence>
<keyword evidence="3" id="KW-1185">Reference proteome</keyword>
<organism evidence="2 3">
    <name type="scientific">Ilyodon furcidens</name>
    <name type="common">goldbreast splitfin</name>
    <dbReference type="NCBI Taxonomy" id="33524"/>
    <lineage>
        <taxon>Eukaryota</taxon>
        <taxon>Metazoa</taxon>
        <taxon>Chordata</taxon>
        <taxon>Craniata</taxon>
        <taxon>Vertebrata</taxon>
        <taxon>Euteleostomi</taxon>
        <taxon>Actinopterygii</taxon>
        <taxon>Neopterygii</taxon>
        <taxon>Teleostei</taxon>
        <taxon>Neoteleostei</taxon>
        <taxon>Acanthomorphata</taxon>
        <taxon>Ovalentaria</taxon>
        <taxon>Atherinomorphae</taxon>
        <taxon>Cyprinodontiformes</taxon>
        <taxon>Goodeidae</taxon>
        <taxon>Ilyodon</taxon>
    </lineage>
</organism>
<comment type="caution">
    <text evidence="2">The sequence shown here is derived from an EMBL/GenBank/DDBJ whole genome shotgun (WGS) entry which is preliminary data.</text>
</comment>
<evidence type="ECO:0000313" key="3">
    <source>
        <dbReference type="Proteomes" id="UP001482620"/>
    </source>
</evidence>
<proteinExistence type="predicted"/>
<evidence type="ECO:0000256" key="1">
    <source>
        <dbReference type="SAM" id="Coils"/>
    </source>
</evidence>
<dbReference type="Proteomes" id="UP001482620">
    <property type="component" value="Unassembled WGS sequence"/>
</dbReference>
<protein>
    <submittedName>
        <fullName evidence="2">Uncharacterized protein</fullName>
    </submittedName>
</protein>
<accession>A0ABV0U0L1</accession>